<evidence type="ECO:0000313" key="2">
    <source>
        <dbReference type="Proteomes" id="UP000006015"/>
    </source>
</evidence>
<name>A0ABN0AC89_CORAM</name>
<comment type="caution">
    <text evidence="1">The sequence shown here is derived from an EMBL/GenBank/DDBJ whole genome shotgun (WGS) entry which is preliminary data.</text>
</comment>
<dbReference type="EMBL" id="ADNS01000031">
    <property type="protein sequence ID" value="EFG80265.1"/>
    <property type="molecule type" value="Genomic_DNA"/>
</dbReference>
<reference evidence="1 2" key="1">
    <citation type="submission" date="2010-04" db="EMBL/GenBank/DDBJ databases">
        <authorList>
            <person name="Weinstock G."/>
            <person name="Sodergren E."/>
            <person name="Clifton S."/>
            <person name="Fulton L."/>
            <person name="Fulton B."/>
            <person name="Courtney L."/>
            <person name="Fronick C."/>
            <person name="Harrison M."/>
            <person name="Strong C."/>
            <person name="Farmer C."/>
            <person name="Delahaunty K."/>
            <person name="Markovic C."/>
            <person name="Hall O."/>
            <person name="Minx P."/>
            <person name="Tomlinson C."/>
            <person name="Mitreva M."/>
            <person name="Hou S."/>
            <person name="Wollam A."/>
            <person name="Pepin K.H."/>
            <person name="Johnson M."/>
            <person name="Bhonagiri V."/>
            <person name="Zhang X."/>
            <person name="Suruliraj S."/>
            <person name="Warren W."/>
            <person name="Chinwalla A."/>
            <person name="Mardis E.R."/>
            <person name="Wilson R.K."/>
        </authorList>
    </citation>
    <scope>NUCLEOTIDE SEQUENCE [LARGE SCALE GENOMIC DNA]</scope>
    <source>
        <strain evidence="1 2">DSM 20306</strain>
    </source>
</reference>
<sequence length="42" mass="4697">MIAAQVCLSGGDLVDFEPELSIRKVGGRRLLYELDFFLPDVL</sequence>
<proteinExistence type="predicted"/>
<accession>A0ABN0AC89</accession>
<dbReference type="Proteomes" id="UP000006015">
    <property type="component" value="Unassembled WGS sequence"/>
</dbReference>
<evidence type="ECO:0000313" key="1">
    <source>
        <dbReference type="EMBL" id="EFG80265.1"/>
    </source>
</evidence>
<keyword evidence="2" id="KW-1185">Reference proteome</keyword>
<protein>
    <submittedName>
        <fullName evidence="1">Uncharacterized protein</fullName>
    </submittedName>
</protein>
<gene>
    <name evidence="1" type="ORF">HMPREF0281_02358</name>
</gene>
<organism evidence="1 2">
    <name type="scientific">Corynebacterium ammoniagenes DSM 20306</name>
    <dbReference type="NCBI Taxonomy" id="649754"/>
    <lineage>
        <taxon>Bacteria</taxon>
        <taxon>Bacillati</taxon>
        <taxon>Actinomycetota</taxon>
        <taxon>Actinomycetes</taxon>
        <taxon>Mycobacteriales</taxon>
        <taxon>Corynebacteriaceae</taxon>
        <taxon>Corynebacterium</taxon>
    </lineage>
</organism>